<gene>
    <name evidence="1" type="ORF">B0T10DRAFT_499150</name>
</gene>
<sequence>MLECPVPGAIRNSRGLDFWTWTGLVSPLVLGFSTCASLARPKNEMSLKPWSQIVLLSPKSLRRPLSSIQPPFLDLKPR</sequence>
<dbReference type="Proteomes" id="UP000777438">
    <property type="component" value="Unassembled WGS sequence"/>
</dbReference>
<name>A0A9P8VRD3_9HYPO</name>
<proteinExistence type="predicted"/>
<dbReference type="EMBL" id="JAGPYM010000040">
    <property type="protein sequence ID" value="KAH6874310.1"/>
    <property type="molecule type" value="Genomic_DNA"/>
</dbReference>
<dbReference type="AlphaFoldDB" id="A0A9P8VRD3"/>
<comment type="caution">
    <text evidence="1">The sequence shown here is derived from an EMBL/GenBank/DDBJ whole genome shotgun (WGS) entry which is preliminary data.</text>
</comment>
<evidence type="ECO:0000313" key="1">
    <source>
        <dbReference type="EMBL" id="KAH6874310.1"/>
    </source>
</evidence>
<keyword evidence="2" id="KW-1185">Reference proteome</keyword>
<accession>A0A9P8VRD3</accession>
<reference evidence="1 2" key="1">
    <citation type="journal article" date="2021" name="Nat. Commun.">
        <title>Genetic determinants of endophytism in the Arabidopsis root mycobiome.</title>
        <authorList>
            <person name="Mesny F."/>
            <person name="Miyauchi S."/>
            <person name="Thiergart T."/>
            <person name="Pickel B."/>
            <person name="Atanasova L."/>
            <person name="Karlsson M."/>
            <person name="Huettel B."/>
            <person name="Barry K.W."/>
            <person name="Haridas S."/>
            <person name="Chen C."/>
            <person name="Bauer D."/>
            <person name="Andreopoulos W."/>
            <person name="Pangilinan J."/>
            <person name="LaButti K."/>
            <person name="Riley R."/>
            <person name="Lipzen A."/>
            <person name="Clum A."/>
            <person name="Drula E."/>
            <person name="Henrissat B."/>
            <person name="Kohler A."/>
            <person name="Grigoriev I.V."/>
            <person name="Martin F.M."/>
            <person name="Hacquard S."/>
        </authorList>
    </citation>
    <scope>NUCLEOTIDE SEQUENCE [LARGE SCALE GENOMIC DNA]</scope>
    <source>
        <strain evidence="1 2">MPI-CAGE-CH-0241</strain>
    </source>
</reference>
<protein>
    <submittedName>
        <fullName evidence="1">Uncharacterized protein</fullName>
    </submittedName>
</protein>
<evidence type="ECO:0000313" key="2">
    <source>
        <dbReference type="Proteomes" id="UP000777438"/>
    </source>
</evidence>
<organism evidence="1 2">
    <name type="scientific">Thelonectria olida</name>
    <dbReference type="NCBI Taxonomy" id="1576542"/>
    <lineage>
        <taxon>Eukaryota</taxon>
        <taxon>Fungi</taxon>
        <taxon>Dikarya</taxon>
        <taxon>Ascomycota</taxon>
        <taxon>Pezizomycotina</taxon>
        <taxon>Sordariomycetes</taxon>
        <taxon>Hypocreomycetidae</taxon>
        <taxon>Hypocreales</taxon>
        <taxon>Nectriaceae</taxon>
        <taxon>Thelonectria</taxon>
    </lineage>
</organism>